<keyword evidence="1" id="KW-0547">Nucleotide-binding</keyword>
<protein>
    <submittedName>
        <fullName evidence="1">Probable pre-mRNA-splicing factor ATP-dependent RNA helicase DEAH5</fullName>
    </submittedName>
</protein>
<keyword evidence="1" id="KW-0067">ATP-binding</keyword>
<dbReference type="EMBL" id="BKCJ010004450">
    <property type="protein sequence ID" value="GEU61110.1"/>
    <property type="molecule type" value="Genomic_DNA"/>
</dbReference>
<accession>A0A6L2LIZ0</accession>
<keyword evidence="1" id="KW-0347">Helicase</keyword>
<keyword evidence="1" id="KW-0378">Hydrolase</keyword>
<organism evidence="1">
    <name type="scientific">Tanacetum cinerariifolium</name>
    <name type="common">Dalmatian daisy</name>
    <name type="synonym">Chrysanthemum cinerariifolium</name>
    <dbReference type="NCBI Taxonomy" id="118510"/>
    <lineage>
        <taxon>Eukaryota</taxon>
        <taxon>Viridiplantae</taxon>
        <taxon>Streptophyta</taxon>
        <taxon>Embryophyta</taxon>
        <taxon>Tracheophyta</taxon>
        <taxon>Spermatophyta</taxon>
        <taxon>Magnoliopsida</taxon>
        <taxon>eudicotyledons</taxon>
        <taxon>Gunneridae</taxon>
        <taxon>Pentapetalae</taxon>
        <taxon>asterids</taxon>
        <taxon>campanulids</taxon>
        <taxon>Asterales</taxon>
        <taxon>Asteraceae</taxon>
        <taxon>Asteroideae</taxon>
        <taxon>Anthemideae</taxon>
        <taxon>Anthemidinae</taxon>
        <taxon>Tanacetum</taxon>
    </lineage>
</organism>
<comment type="caution">
    <text evidence="1">The sequence shown here is derived from an EMBL/GenBank/DDBJ whole genome shotgun (WGS) entry which is preliminary data.</text>
</comment>
<evidence type="ECO:0000313" key="1">
    <source>
        <dbReference type="EMBL" id="GEU61110.1"/>
    </source>
</evidence>
<gene>
    <name evidence="1" type="ORF">Tci_033088</name>
</gene>
<dbReference type="GO" id="GO:0004386">
    <property type="term" value="F:helicase activity"/>
    <property type="evidence" value="ECO:0007669"/>
    <property type="project" value="UniProtKB-KW"/>
</dbReference>
<name>A0A6L2LIZ0_TANCI</name>
<sequence length="102" mass="10990">MVDGMIKRQEGFAFNEEGFVVNTGNLLLLKKSGQDGDGGRVNVKSGVDNSNNKARIRFSGTKLTDENVGILSRKPLKNMSSSESWDLGGGLTNCFGSLELHV</sequence>
<dbReference type="AlphaFoldDB" id="A0A6L2LIZ0"/>
<reference evidence="1" key="1">
    <citation type="journal article" date="2019" name="Sci. Rep.">
        <title>Draft genome of Tanacetum cinerariifolium, the natural source of mosquito coil.</title>
        <authorList>
            <person name="Yamashiro T."/>
            <person name="Shiraishi A."/>
            <person name="Satake H."/>
            <person name="Nakayama K."/>
        </authorList>
    </citation>
    <scope>NUCLEOTIDE SEQUENCE</scope>
</reference>
<proteinExistence type="predicted"/>